<keyword evidence="7 11" id="KW-0804">Transcription</keyword>
<keyword evidence="4 11" id="KW-0240">DNA-directed RNA polymerase</keyword>
<dbReference type="SUPFAM" id="SSF63562">
    <property type="entry name" value="RPB6/omega subunit-like"/>
    <property type="match status" value="1"/>
</dbReference>
<evidence type="ECO:0000256" key="7">
    <source>
        <dbReference type="ARBA" id="ARBA00023163"/>
    </source>
</evidence>
<name>A0A6V8NK30_9ACTN</name>
<protein>
    <recommendedName>
        <fullName evidence="3 11">DNA-directed RNA polymerase subunit omega</fullName>
        <shortName evidence="11">RNAP omega subunit</shortName>
        <ecNumber evidence="2 11">2.7.7.6</ecNumber>
    </recommendedName>
    <alternativeName>
        <fullName evidence="11">RNA polymerase omega subunit</fullName>
    </alternativeName>
    <alternativeName>
        <fullName evidence="9 11">Transcriptase subunit omega</fullName>
    </alternativeName>
</protein>
<dbReference type="GO" id="GO:0000428">
    <property type="term" value="C:DNA-directed RNA polymerase complex"/>
    <property type="evidence" value="ECO:0007669"/>
    <property type="project" value="UniProtKB-KW"/>
</dbReference>
<sequence length="82" mass="9358">MATLINIDELMEKVDSRFTLAVLAAARARQLRAYFNSLKAPLEKCDYRPPLVETSSTKPLTIAFKEVLQDKVTYRRKVDGIK</sequence>
<dbReference type="AlphaFoldDB" id="A0A6V8NK30"/>
<dbReference type="EC" id="2.7.7.6" evidence="2 11"/>
<accession>A0A6V8NK30</accession>
<dbReference type="PANTHER" id="PTHR34476">
    <property type="entry name" value="DNA-DIRECTED RNA POLYMERASE SUBUNIT OMEGA"/>
    <property type="match status" value="1"/>
</dbReference>
<dbReference type="Pfam" id="PF01192">
    <property type="entry name" value="RNA_pol_Rpb6"/>
    <property type="match status" value="1"/>
</dbReference>
<proteinExistence type="inferred from homology"/>
<keyword evidence="5 11" id="KW-0808">Transferase</keyword>
<evidence type="ECO:0000256" key="11">
    <source>
        <dbReference type="HAMAP-Rule" id="MF_00366"/>
    </source>
</evidence>
<dbReference type="NCBIfam" id="TIGR00690">
    <property type="entry name" value="rpoZ"/>
    <property type="match status" value="1"/>
</dbReference>
<evidence type="ECO:0000256" key="8">
    <source>
        <dbReference type="ARBA" id="ARBA00025935"/>
    </source>
</evidence>
<comment type="caution">
    <text evidence="12">The sequence shown here is derived from an EMBL/GenBank/DDBJ whole genome shotgun (WGS) entry which is preliminary data.</text>
</comment>
<dbReference type="InterPro" id="IPR006110">
    <property type="entry name" value="Pol_omega/Rpo6/RPB6"/>
</dbReference>
<gene>
    <name evidence="11" type="primary">rpoZ</name>
    <name evidence="12" type="ORF">HKBW3S03_01940</name>
</gene>
<evidence type="ECO:0000256" key="2">
    <source>
        <dbReference type="ARBA" id="ARBA00012418"/>
    </source>
</evidence>
<dbReference type="SMART" id="SM01409">
    <property type="entry name" value="RNA_pol_Rpb6"/>
    <property type="match status" value="1"/>
</dbReference>
<evidence type="ECO:0000313" key="13">
    <source>
        <dbReference type="Proteomes" id="UP000574717"/>
    </source>
</evidence>
<dbReference type="InterPro" id="IPR003716">
    <property type="entry name" value="DNA-dir_RNA_pol_omega"/>
</dbReference>
<reference evidence="12 13" key="1">
    <citation type="journal article" date="2020" name="Front. Microbiol.">
        <title>Single-cell genomics of novel Actinobacteria with the Wood-Ljungdahl pathway discovered in a serpentinizing system.</title>
        <authorList>
            <person name="Merino N."/>
            <person name="Kawai M."/>
            <person name="Boyd E.S."/>
            <person name="Colman D.R."/>
            <person name="McGlynn S.E."/>
            <person name="Nealson K.H."/>
            <person name="Kurokawa K."/>
            <person name="Hongoh Y."/>
        </authorList>
    </citation>
    <scope>NUCLEOTIDE SEQUENCE [LARGE SCALE GENOMIC DNA]</scope>
    <source>
        <strain evidence="12 13">S03</strain>
    </source>
</reference>
<comment type="catalytic activity">
    <reaction evidence="10 11">
        <text>RNA(n) + a ribonucleoside 5'-triphosphate = RNA(n+1) + diphosphate</text>
        <dbReference type="Rhea" id="RHEA:21248"/>
        <dbReference type="Rhea" id="RHEA-COMP:14527"/>
        <dbReference type="Rhea" id="RHEA-COMP:17342"/>
        <dbReference type="ChEBI" id="CHEBI:33019"/>
        <dbReference type="ChEBI" id="CHEBI:61557"/>
        <dbReference type="ChEBI" id="CHEBI:140395"/>
        <dbReference type="EC" id="2.7.7.6"/>
    </reaction>
</comment>
<evidence type="ECO:0000256" key="3">
    <source>
        <dbReference type="ARBA" id="ARBA00013725"/>
    </source>
</evidence>
<comment type="similarity">
    <text evidence="1 11">Belongs to the RNA polymerase subunit omega family.</text>
</comment>
<dbReference type="HAMAP" id="MF_00366">
    <property type="entry name" value="RNApol_bact_RpoZ"/>
    <property type="match status" value="1"/>
</dbReference>
<comment type="subunit">
    <text evidence="8 11">The RNAP catalytic core consists of 2 alpha, 1 beta, 1 beta' and 1 omega subunit. When a sigma factor is associated with the core the holoenzyme is formed, which can initiate transcription.</text>
</comment>
<evidence type="ECO:0000256" key="9">
    <source>
        <dbReference type="ARBA" id="ARBA00029924"/>
    </source>
</evidence>
<comment type="function">
    <text evidence="11">Promotes RNA polymerase assembly. Latches the N- and C-terminal regions of the beta' subunit thereby facilitating its interaction with the beta and alpha subunits.</text>
</comment>
<dbReference type="GO" id="GO:0003677">
    <property type="term" value="F:DNA binding"/>
    <property type="evidence" value="ECO:0007669"/>
    <property type="project" value="UniProtKB-UniRule"/>
</dbReference>
<dbReference type="GO" id="GO:0003899">
    <property type="term" value="F:DNA-directed RNA polymerase activity"/>
    <property type="evidence" value="ECO:0007669"/>
    <property type="project" value="UniProtKB-UniRule"/>
</dbReference>
<evidence type="ECO:0000256" key="1">
    <source>
        <dbReference type="ARBA" id="ARBA00006711"/>
    </source>
</evidence>
<keyword evidence="6 11" id="KW-0548">Nucleotidyltransferase</keyword>
<dbReference type="Proteomes" id="UP000574717">
    <property type="component" value="Unassembled WGS sequence"/>
</dbReference>
<dbReference type="GO" id="GO:0006351">
    <property type="term" value="P:DNA-templated transcription"/>
    <property type="evidence" value="ECO:0007669"/>
    <property type="project" value="UniProtKB-UniRule"/>
</dbReference>
<dbReference type="PANTHER" id="PTHR34476:SF1">
    <property type="entry name" value="DNA-DIRECTED RNA POLYMERASE SUBUNIT OMEGA"/>
    <property type="match status" value="1"/>
</dbReference>
<dbReference type="RefSeq" id="WP_176237374.1">
    <property type="nucleotide sequence ID" value="NZ_BLRU01000430.1"/>
</dbReference>
<dbReference type="InterPro" id="IPR036161">
    <property type="entry name" value="RPB6/omega-like_sf"/>
</dbReference>
<dbReference type="Gene3D" id="3.90.940.10">
    <property type="match status" value="1"/>
</dbReference>
<evidence type="ECO:0000256" key="4">
    <source>
        <dbReference type="ARBA" id="ARBA00022478"/>
    </source>
</evidence>
<organism evidence="12 13">
    <name type="scientific">Candidatus Hakubella thermalkaliphila</name>
    <dbReference type="NCBI Taxonomy" id="2754717"/>
    <lineage>
        <taxon>Bacteria</taxon>
        <taxon>Bacillati</taxon>
        <taxon>Actinomycetota</taxon>
        <taxon>Actinomycetota incertae sedis</taxon>
        <taxon>Candidatus Hakubellales</taxon>
        <taxon>Candidatus Hakubellaceae</taxon>
        <taxon>Candidatus Hakubella</taxon>
    </lineage>
</organism>
<dbReference type="EMBL" id="BLRU01000430">
    <property type="protein sequence ID" value="GFP20437.1"/>
    <property type="molecule type" value="Genomic_DNA"/>
</dbReference>
<evidence type="ECO:0000256" key="6">
    <source>
        <dbReference type="ARBA" id="ARBA00022695"/>
    </source>
</evidence>
<evidence type="ECO:0000256" key="10">
    <source>
        <dbReference type="ARBA" id="ARBA00048552"/>
    </source>
</evidence>
<evidence type="ECO:0000256" key="5">
    <source>
        <dbReference type="ARBA" id="ARBA00022679"/>
    </source>
</evidence>
<evidence type="ECO:0000313" key="12">
    <source>
        <dbReference type="EMBL" id="GFP20437.1"/>
    </source>
</evidence>